<dbReference type="PROSITE" id="PS51257">
    <property type="entry name" value="PROKAR_LIPOPROTEIN"/>
    <property type="match status" value="1"/>
</dbReference>
<sequence>MKNLKLLAASIAVLTLAACGTNKKADIANLAGEWDVIAIGGKTMPVADKMPYIGINAGEGRIYGFAGCNRLVGSLDTTVAPGVISFDKVGATRMLCADMTTENGMLDMLKKTKGAKFDGKETVALTDASGAIVGRLQKRIGKMKHSDLQGEWKIVSADGFPSKGQTEEQPVIWFDTEEHLTHGSSGCNTFYGSYTTGDGQKLSFSSDMAASLKLCPNMEFEQKLLAAIGETKSYGMMYGGRVGLFDESGQLLIILER</sequence>
<dbReference type="Gene3D" id="2.40.128.270">
    <property type="match status" value="2"/>
</dbReference>
<evidence type="ECO:0000259" key="1">
    <source>
        <dbReference type="Pfam" id="PF03724"/>
    </source>
</evidence>
<dbReference type="PANTHER" id="PTHR35535:SF1">
    <property type="entry name" value="HEAT SHOCK PROTEIN HSLJ"/>
    <property type="match status" value="1"/>
</dbReference>
<evidence type="ECO:0000313" key="3">
    <source>
        <dbReference type="Proteomes" id="UP000824076"/>
    </source>
</evidence>
<dbReference type="EMBL" id="DVMS01000146">
    <property type="protein sequence ID" value="HIU39035.1"/>
    <property type="molecule type" value="Genomic_DNA"/>
</dbReference>
<organism evidence="2 3">
    <name type="scientific">Candidatus Limisoma intestinavium</name>
    <dbReference type="NCBI Taxonomy" id="2840856"/>
    <lineage>
        <taxon>Bacteria</taxon>
        <taxon>Pseudomonadati</taxon>
        <taxon>Bacteroidota</taxon>
        <taxon>Bacteroidia</taxon>
        <taxon>Bacteroidales</taxon>
        <taxon>Candidatus Limisoma</taxon>
    </lineage>
</organism>
<reference evidence="2" key="2">
    <citation type="journal article" date="2021" name="PeerJ">
        <title>Extensive microbial diversity within the chicken gut microbiome revealed by metagenomics and culture.</title>
        <authorList>
            <person name="Gilroy R."/>
            <person name="Ravi A."/>
            <person name="Getino M."/>
            <person name="Pursley I."/>
            <person name="Horton D.L."/>
            <person name="Alikhan N.F."/>
            <person name="Baker D."/>
            <person name="Gharbi K."/>
            <person name="Hall N."/>
            <person name="Watson M."/>
            <person name="Adriaenssens E.M."/>
            <person name="Foster-Nyarko E."/>
            <person name="Jarju S."/>
            <person name="Secka A."/>
            <person name="Antonio M."/>
            <person name="Oren A."/>
            <person name="Chaudhuri R.R."/>
            <person name="La Ragione R."/>
            <person name="Hildebrand F."/>
            <person name="Pallen M.J."/>
        </authorList>
    </citation>
    <scope>NUCLEOTIDE SEQUENCE</scope>
    <source>
        <strain evidence="2">17073</strain>
    </source>
</reference>
<reference evidence="2" key="1">
    <citation type="submission" date="2020-10" db="EMBL/GenBank/DDBJ databases">
        <authorList>
            <person name="Gilroy R."/>
        </authorList>
    </citation>
    <scope>NUCLEOTIDE SEQUENCE</scope>
    <source>
        <strain evidence="2">17073</strain>
    </source>
</reference>
<dbReference type="InterPro" id="IPR053147">
    <property type="entry name" value="Hsp_HslJ-like"/>
</dbReference>
<comment type="caution">
    <text evidence="2">The sequence shown here is derived from an EMBL/GenBank/DDBJ whole genome shotgun (WGS) entry which is preliminary data.</text>
</comment>
<accession>A0A9D1IK28</accession>
<feature type="domain" description="DUF306" evidence="1">
    <location>
        <begin position="147"/>
        <end position="250"/>
    </location>
</feature>
<gene>
    <name evidence="2" type="ORF">IAD18_05155</name>
</gene>
<dbReference type="PANTHER" id="PTHR35535">
    <property type="entry name" value="HEAT SHOCK PROTEIN HSLJ"/>
    <property type="match status" value="1"/>
</dbReference>
<proteinExistence type="predicted"/>
<protein>
    <submittedName>
        <fullName evidence="2">META domain-containing protein</fullName>
    </submittedName>
</protein>
<dbReference type="Proteomes" id="UP000824076">
    <property type="component" value="Unassembled WGS sequence"/>
</dbReference>
<name>A0A9D1IK28_9BACT</name>
<feature type="domain" description="DUF306" evidence="1">
    <location>
        <begin position="29"/>
        <end position="131"/>
    </location>
</feature>
<dbReference type="InterPro" id="IPR005184">
    <property type="entry name" value="DUF306_Meta_HslJ"/>
</dbReference>
<evidence type="ECO:0000313" key="2">
    <source>
        <dbReference type="EMBL" id="HIU39035.1"/>
    </source>
</evidence>
<dbReference type="Pfam" id="PF03724">
    <property type="entry name" value="META"/>
    <property type="match status" value="2"/>
</dbReference>
<dbReference type="InterPro" id="IPR038670">
    <property type="entry name" value="HslJ-like_sf"/>
</dbReference>
<dbReference type="AlphaFoldDB" id="A0A9D1IK28"/>